<evidence type="ECO:0000256" key="5">
    <source>
        <dbReference type="ARBA" id="ARBA00022842"/>
    </source>
</evidence>
<proteinExistence type="predicted"/>
<evidence type="ECO:0000256" key="2">
    <source>
        <dbReference type="ARBA" id="ARBA00022723"/>
    </source>
</evidence>
<evidence type="ECO:0000256" key="3">
    <source>
        <dbReference type="ARBA" id="ARBA00022741"/>
    </source>
</evidence>
<protein>
    <submittedName>
        <fullName evidence="7">Glutathionylspermidine synthase</fullName>
    </submittedName>
</protein>
<organism evidence="7 8">
    <name type="scientific">Chaetomium fimeti</name>
    <dbReference type="NCBI Taxonomy" id="1854472"/>
    <lineage>
        <taxon>Eukaryota</taxon>
        <taxon>Fungi</taxon>
        <taxon>Dikarya</taxon>
        <taxon>Ascomycota</taxon>
        <taxon>Pezizomycotina</taxon>
        <taxon>Sordariomycetes</taxon>
        <taxon>Sordariomycetidae</taxon>
        <taxon>Sordariales</taxon>
        <taxon>Chaetomiaceae</taxon>
        <taxon>Chaetomium</taxon>
    </lineage>
</organism>
<feature type="domain" description="Glutathionylspermidine synthase pre-ATP-grasp-like" evidence="6">
    <location>
        <begin position="15"/>
        <end position="425"/>
    </location>
</feature>
<dbReference type="GeneID" id="87845141"/>
<evidence type="ECO:0000256" key="4">
    <source>
        <dbReference type="ARBA" id="ARBA00022840"/>
    </source>
</evidence>
<reference evidence="7" key="1">
    <citation type="journal article" date="2023" name="Mol. Phylogenet. Evol.">
        <title>Genome-scale phylogeny and comparative genomics of the fungal order Sordariales.</title>
        <authorList>
            <person name="Hensen N."/>
            <person name="Bonometti L."/>
            <person name="Westerberg I."/>
            <person name="Brannstrom I.O."/>
            <person name="Guillou S."/>
            <person name="Cros-Aarteil S."/>
            <person name="Calhoun S."/>
            <person name="Haridas S."/>
            <person name="Kuo A."/>
            <person name="Mondo S."/>
            <person name="Pangilinan J."/>
            <person name="Riley R."/>
            <person name="LaButti K."/>
            <person name="Andreopoulos B."/>
            <person name="Lipzen A."/>
            <person name="Chen C."/>
            <person name="Yan M."/>
            <person name="Daum C."/>
            <person name="Ng V."/>
            <person name="Clum A."/>
            <person name="Steindorff A."/>
            <person name="Ohm R.A."/>
            <person name="Martin F."/>
            <person name="Silar P."/>
            <person name="Natvig D.O."/>
            <person name="Lalanne C."/>
            <person name="Gautier V."/>
            <person name="Ament-Velasquez S.L."/>
            <person name="Kruys A."/>
            <person name="Hutchinson M.I."/>
            <person name="Powell A.J."/>
            <person name="Barry K."/>
            <person name="Miller A.N."/>
            <person name="Grigoriev I.V."/>
            <person name="Debuchy R."/>
            <person name="Gladieux P."/>
            <person name="Hiltunen Thoren M."/>
            <person name="Johannesson H."/>
        </authorList>
    </citation>
    <scope>NUCLEOTIDE SEQUENCE</scope>
    <source>
        <strain evidence="7">CBS 168.71</strain>
    </source>
</reference>
<dbReference type="AlphaFoldDB" id="A0AAE0HCG7"/>
<dbReference type="SUPFAM" id="SSF56059">
    <property type="entry name" value="Glutathione synthetase ATP-binding domain-like"/>
    <property type="match status" value="1"/>
</dbReference>
<dbReference type="InterPro" id="IPR016185">
    <property type="entry name" value="PreATP-grasp_dom_sf"/>
</dbReference>
<name>A0AAE0HCG7_9PEZI</name>
<keyword evidence="3" id="KW-0547">Nucleotide-binding</keyword>
<comment type="caution">
    <text evidence="7">The sequence shown here is derived from an EMBL/GenBank/DDBJ whole genome shotgun (WGS) entry which is preliminary data.</text>
</comment>
<dbReference type="Gene3D" id="3.30.1490.330">
    <property type="match status" value="1"/>
</dbReference>
<sequence>MRRVPVDKRPDATRLVQSQGLVYSKNPVPGDLSDPYWPDDRYYSFTTEEVALLEKAGQDVFDMCCEAADYLVEHPDLITGKLAIPTFALSQIIKSWNREPAWASIYGRFDVCFGGLDHVDPRLRVPKFYEFNADTPTSLVEAASIQWLWLEQTGHGNDQLNSITERLIEAWKRNLTLVEKELGHPVKVHFALAKGDPTGEDAMNTTLLMDTCQQAGWSTKALFMEEISLSRRDGRFYDHEGEHMDVVFKLYPWEYMAEQKFGEACFKDMERIGQRNGAGEYIGGTVWIEPPYKMLWSNKALFALIWQLFQDDPRSRWLLPTYFEGEAPASLTKFARKPIFAREGADVVLQSDGEVIQDATTGDYGKEGYVVQELALLPEFKDERDVSHYPVVGLWFVDGDVAGMGIREDKTPITTNGSMFIPHSISDGSVNYERQPVPDPDEIEASLTVERYTDVAEGTRDVLRVLTDDFLEGRKKAYIRELKIFLNEINPDIENLY</sequence>
<evidence type="ECO:0000256" key="1">
    <source>
        <dbReference type="ARBA" id="ARBA00022598"/>
    </source>
</evidence>
<keyword evidence="8" id="KW-1185">Reference proteome</keyword>
<dbReference type="RefSeq" id="XP_062657289.1">
    <property type="nucleotide sequence ID" value="XM_062808193.1"/>
</dbReference>
<dbReference type="GO" id="GO:0016874">
    <property type="term" value="F:ligase activity"/>
    <property type="evidence" value="ECO:0007669"/>
    <property type="project" value="UniProtKB-KW"/>
</dbReference>
<keyword evidence="4" id="KW-0067">ATP-binding</keyword>
<dbReference type="GO" id="GO:0005524">
    <property type="term" value="F:ATP binding"/>
    <property type="evidence" value="ECO:0007669"/>
    <property type="project" value="UniProtKB-KW"/>
</dbReference>
<dbReference type="EMBL" id="JAUEPN010000006">
    <property type="protein sequence ID" value="KAK3293775.1"/>
    <property type="molecule type" value="Genomic_DNA"/>
</dbReference>
<keyword evidence="5" id="KW-0460">Magnesium</keyword>
<reference evidence="7" key="2">
    <citation type="submission" date="2023-06" db="EMBL/GenBank/DDBJ databases">
        <authorList>
            <consortium name="Lawrence Berkeley National Laboratory"/>
            <person name="Haridas S."/>
            <person name="Hensen N."/>
            <person name="Bonometti L."/>
            <person name="Westerberg I."/>
            <person name="Brannstrom I.O."/>
            <person name="Guillou S."/>
            <person name="Cros-Aarteil S."/>
            <person name="Calhoun S."/>
            <person name="Kuo A."/>
            <person name="Mondo S."/>
            <person name="Pangilinan J."/>
            <person name="Riley R."/>
            <person name="Labutti K."/>
            <person name="Andreopoulos B."/>
            <person name="Lipzen A."/>
            <person name="Chen C."/>
            <person name="Yanf M."/>
            <person name="Daum C."/>
            <person name="Ng V."/>
            <person name="Clum A."/>
            <person name="Steindorff A."/>
            <person name="Ohm R."/>
            <person name="Martin F."/>
            <person name="Silar P."/>
            <person name="Natvig D."/>
            <person name="Lalanne C."/>
            <person name="Gautier V."/>
            <person name="Ament-Velasquez S.L."/>
            <person name="Kruys A."/>
            <person name="Hutchinson M.I."/>
            <person name="Powell A.J."/>
            <person name="Barry K."/>
            <person name="Miller A.N."/>
            <person name="Grigoriev I.V."/>
            <person name="Debuchy R."/>
            <person name="Gladieux P."/>
            <person name="Thoren M.H."/>
            <person name="Johannesson H."/>
        </authorList>
    </citation>
    <scope>NUCLEOTIDE SEQUENCE</scope>
    <source>
        <strain evidence="7">CBS 168.71</strain>
    </source>
</reference>
<dbReference type="SUPFAM" id="SSF52440">
    <property type="entry name" value="PreATP-grasp domain"/>
    <property type="match status" value="1"/>
</dbReference>
<dbReference type="Proteomes" id="UP001278766">
    <property type="component" value="Unassembled WGS sequence"/>
</dbReference>
<evidence type="ECO:0000259" key="6">
    <source>
        <dbReference type="Pfam" id="PF03738"/>
    </source>
</evidence>
<accession>A0AAE0HCG7</accession>
<gene>
    <name evidence="7" type="ORF">B0H64DRAFT_477257</name>
</gene>
<evidence type="ECO:0000313" key="8">
    <source>
        <dbReference type="Proteomes" id="UP001278766"/>
    </source>
</evidence>
<keyword evidence="1" id="KW-0436">Ligase</keyword>
<dbReference type="GO" id="GO:0046872">
    <property type="term" value="F:metal ion binding"/>
    <property type="evidence" value="ECO:0007669"/>
    <property type="project" value="UniProtKB-KW"/>
</dbReference>
<keyword evidence="2" id="KW-0479">Metal-binding</keyword>
<dbReference type="InterPro" id="IPR005494">
    <property type="entry name" value="GSPS_pre-ATP-grasp-like_dom"/>
</dbReference>
<evidence type="ECO:0000313" key="7">
    <source>
        <dbReference type="EMBL" id="KAK3293775.1"/>
    </source>
</evidence>
<dbReference type="Pfam" id="PF03738">
    <property type="entry name" value="GSP_synth"/>
    <property type="match status" value="1"/>
</dbReference>